<proteinExistence type="predicted"/>
<gene>
    <name evidence="1" type="ORF">RRG08_006200</name>
</gene>
<dbReference type="EMBL" id="JAWDGP010006117">
    <property type="protein sequence ID" value="KAK3746728.1"/>
    <property type="molecule type" value="Genomic_DNA"/>
</dbReference>
<evidence type="ECO:0000313" key="2">
    <source>
        <dbReference type="Proteomes" id="UP001283361"/>
    </source>
</evidence>
<accession>A0AAE0YIL5</accession>
<name>A0AAE0YIL5_9GAST</name>
<evidence type="ECO:0000313" key="1">
    <source>
        <dbReference type="EMBL" id="KAK3746728.1"/>
    </source>
</evidence>
<sequence>MKSYAHAQTILLPCDHVTPPLLNPQGKYFVVQDANDGDDVLQTFKATSAPNFHQAGSSYPVFASGQPTVNGLNKVLSQLICDGYSVGSFCKSHNLFIDPFKHLLPCENKKGDSFEYTQLENITTRVLENIVLERQVKS</sequence>
<dbReference type="Proteomes" id="UP001283361">
    <property type="component" value="Unassembled WGS sequence"/>
</dbReference>
<comment type="caution">
    <text evidence="1">The sequence shown here is derived from an EMBL/GenBank/DDBJ whole genome shotgun (WGS) entry which is preliminary data.</text>
</comment>
<protein>
    <submittedName>
        <fullName evidence="1">Uncharacterized protein</fullName>
    </submittedName>
</protein>
<dbReference type="Gene3D" id="3.90.190.10">
    <property type="entry name" value="Protein tyrosine phosphatase superfamily"/>
    <property type="match status" value="1"/>
</dbReference>
<dbReference type="AlphaFoldDB" id="A0AAE0YIL5"/>
<keyword evidence="2" id="KW-1185">Reference proteome</keyword>
<dbReference type="InterPro" id="IPR029021">
    <property type="entry name" value="Prot-tyrosine_phosphatase-like"/>
</dbReference>
<reference evidence="1" key="1">
    <citation type="journal article" date="2023" name="G3 (Bethesda)">
        <title>A reference genome for the long-term kleptoplast-retaining sea slug Elysia crispata morphotype clarki.</title>
        <authorList>
            <person name="Eastman K.E."/>
            <person name="Pendleton A.L."/>
            <person name="Shaikh M.A."/>
            <person name="Suttiyut T."/>
            <person name="Ogas R."/>
            <person name="Tomko P."/>
            <person name="Gavelis G."/>
            <person name="Widhalm J.R."/>
            <person name="Wisecaver J.H."/>
        </authorList>
    </citation>
    <scope>NUCLEOTIDE SEQUENCE</scope>
    <source>
        <strain evidence="1">ECLA1</strain>
    </source>
</reference>
<organism evidence="1 2">
    <name type="scientific">Elysia crispata</name>
    <name type="common">lettuce slug</name>
    <dbReference type="NCBI Taxonomy" id="231223"/>
    <lineage>
        <taxon>Eukaryota</taxon>
        <taxon>Metazoa</taxon>
        <taxon>Spiralia</taxon>
        <taxon>Lophotrochozoa</taxon>
        <taxon>Mollusca</taxon>
        <taxon>Gastropoda</taxon>
        <taxon>Heterobranchia</taxon>
        <taxon>Euthyneura</taxon>
        <taxon>Panpulmonata</taxon>
        <taxon>Sacoglossa</taxon>
        <taxon>Placobranchoidea</taxon>
        <taxon>Plakobranchidae</taxon>
        <taxon>Elysia</taxon>
    </lineage>
</organism>